<reference evidence="6" key="1">
    <citation type="submission" date="2019-05" db="EMBL/GenBank/DDBJ databases">
        <title>Annotation for the trematode Fasciolopsis buski.</title>
        <authorList>
            <person name="Choi Y.-J."/>
        </authorList>
    </citation>
    <scope>NUCLEOTIDE SEQUENCE</scope>
    <source>
        <strain evidence="6">HT</strain>
        <tissue evidence="6">Whole worm</tissue>
    </source>
</reference>
<dbReference type="OrthoDB" id="269822at2759"/>
<dbReference type="GO" id="GO:0046488">
    <property type="term" value="P:phosphatidylinositol metabolic process"/>
    <property type="evidence" value="ECO:0007669"/>
    <property type="project" value="TreeGrafter"/>
</dbReference>
<feature type="signal peptide" evidence="3">
    <location>
        <begin position="1"/>
        <end position="17"/>
    </location>
</feature>
<evidence type="ECO:0000256" key="3">
    <source>
        <dbReference type="SAM" id="SignalP"/>
    </source>
</evidence>
<dbReference type="InterPro" id="IPR001192">
    <property type="entry name" value="PI-PLC_fam"/>
</dbReference>
<dbReference type="PROSITE" id="PS50008">
    <property type="entry name" value="PIPLC_Y_DOMAIN"/>
    <property type="match status" value="1"/>
</dbReference>
<dbReference type="EC" id="3.1.4.11" evidence="1"/>
<feature type="chain" id="PRO_5034568006" description="Phosphoinositide phospholipase C" evidence="3">
    <location>
        <begin position="18"/>
        <end position="991"/>
    </location>
</feature>
<gene>
    <name evidence="6" type="ORF">FBUS_04688</name>
</gene>
<dbReference type="GO" id="GO:0004435">
    <property type="term" value="F:phosphatidylinositol-4,5-bisphosphate phospholipase C activity"/>
    <property type="evidence" value="ECO:0007669"/>
    <property type="project" value="UniProtKB-EC"/>
</dbReference>
<dbReference type="EMBL" id="LUCM01006634">
    <property type="protein sequence ID" value="KAA0190994.1"/>
    <property type="molecule type" value="Genomic_DNA"/>
</dbReference>
<dbReference type="GO" id="GO:0007214">
    <property type="term" value="P:gamma-aminobutyric acid signaling pathway"/>
    <property type="evidence" value="ECO:0007669"/>
    <property type="project" value="TreeGrafter"/>
</dbReference>
<keyword evidence="7" id="KW-1185">Reference proteome</keyword>
<feature type="compositionally biased region" description="Basic and acidic residues" evidence="2">
    <location>
        <begin position="826"/>
        <end position="850"/>
    </location>
</feature>
<keyword evidence="1" id="KW-0443">Lipid metabolism</keyword>
<feature type="compositionally biased region" description="Low complexity" evidence="2">
    <location>
        <begin position="954"/>
        <end position="984"/>
    </location>
</feature>
<comment type="catalytic activity">
    <reaction evidence="1">
        <text>a 1,2-diacyl-sn-glycero-3-phospho-(1D-myo-inositol-4,5-bisphosphate) + H2O = 1D-myo-inositol 1,4,5-trisphosphate + a 1,2-diacyl-sn-glycerol + H(+)</text>
        <dbReference type="Rhea" id="RHEA:33179"/>
        <dbReference type="ChEBI" id="CHEBI:15377"/>
        <dbReference type="ChEBI" id="CHEBI:15378"/>
        <dbReference type="ChEBI" id="CHEBI:17815"/>
        <dbReference type="ChEBI" id="CHEBI:58456"/>
        <dbReference type="ChEBI" id="CHEBI:203600"/>
        <dbReference type="EC" id="3.1.4.11"/>
    </reaction>
</comment>
<dbReference type="AlphaFoldDB" id="A0A8E0RXZ4"/>
<dbReference type="SMART" id="SM00239">
    <property type="entry name" value="C2"/>
    <property type="match status" value="1"/>
</dbReference>
<dbReference type="CDD" id="cd00275">
    <property type="entry name" value="C2_PLC_like"/>
    <property type="match status" value="1"/>
</dbReference>
<evidence type="ECO:0000259" key="4">
    <source>
        <dbReference type="PROSITE" id="PS50004"/>
    </source>
</evidence>
<dbReference type="PROSITE" id="PS50007">
    <property type="entry name" value="PIPLC_X_DOMAIN"/>
    <property type="match status" value="1"/>
</dbReference>
<name>A0A8E0RXZ4_9TREM</name>
<dbReference type="InterPro" id="IPR017946">
    <property type="entry name" value="PLC-like_Pdiesterase_TIM-brl"/>
</dbReference>
<feature type="compositionally biased region" description="Low complexity" evidence="2">
    <location>
        <begin position="723"/>
        <end position="735"/>
    </location>
</feature>
<dbReference type="PANTHER" id="PTHR10336:SF196">
    <property type="entry name" value="PHOSPHOINOSITIDE PHOSPHOLIPASE C"/>
    <property type="match status" value="1"/>
</dbReference>
<dbReference type="GO" id="GO:0051209">
    <property type="term" value="P:release of sequestered calcium ion into cytosol"/>
    <property type="evidence" value="ECO:0007669"/>
    <property type="project" value="TreeGrafter"/>
</dbReference>
<evidence type="ECO:0000313" key="6">
    <source>
        <dbReference type="EMBL" id="KAA0190994.1"/>
    </source>
</evidence>
<protein>
    <recommendedName>
        <fullName evidence="1">Phosphoinositide phospholipase C</fullName>
        <ecNumber evidence="1">3.1.4.11</ecNumber>
    </recommendedName>
</protein>
<dbReference type="Proteomes" id="UP000728185">
    <property type="component" value="Unassembled WGS sequence"/>
</dbReference>
<evidence type="ECO:0000256" key="1">
    <source>
        <dbReference type="RuleBase" id="RU361133"/>
    </source>
</evidence>
<organism evidence="6 7">
    <name type="scientific">Fasciolopsis buskii</name>
    <dbReference type="NCBI Taxonomy" id="27845"/>
    <lineage>
        <taxon>Eukaryota</taxon>
        <taxon>Metazoa</taxon>
        <taxon>Spiralia</taxon>
        <taxon>Lophotrochozoa</taxon>
        <taxon>Platyhelminthes</taxon>
        <taxon>Trematoda</taxon>
        <taxon>Digenea</taxon>
        <taxon>Plagiorchiida</taxon>
        <taxon>Echinostomata</taxon>
        <taxon>Echinostomatoidea</taxon>
        <taxon>Fasciolidae</taxon>
        <taxon>Fasciolopsis</taxon>
    </lineage>
</organism>
<dbReference type="Pfam" id="PF00387">
    <property type="entry name" value="PI-PLC-Y"/>
    <property type="match status" value="1"/>
</dbReference>
<comment type="caution">
    <text evidence="6">The sequence shown here is derived from an EMBL/GenBank/DDBJ whole genome shotgun (WGS) entry which is preliminary data.</text>
</comment>
<feature type="non-terminal residue" evidence="6">
    <location>
        <position position="991"/>
    </location>
</feature>
<feature type="region of interest" description="Disordered" evidence="2">
    <location>
        <begin position="920"/>
        <end position="991"/>
    </location>
</feature>
<sequence length="991" mass="107384">TLHLLIFCLNRYPLIVSIECFASPPQQLVLASLVRCCFGSRLLLPTADFLFTLGDAQLEVEERVDGNKFDSGRKNSLTTVDLRNESTMYTTNGLHVRWPSPRDLIGRILLQGKRLPKGTTGSGAMELMNGRNTVGRRFSHFNNPTQSCVITRELSDLYFFDSSNYDLQAAHNSTQVTLPASRILSAYGLKSSSKSNSVKYGSSLVVIGTHSESRFPVHKSHSTAGAGSVIDSSTSFVPGSSVGCNSTSVSTGSASTARVHPYHFILMSETEASRAFGEEAGALVQSTRNAILKVLPSPSRADSSNLNPLDIWAWGGQCVPLNYQTTGLIMDLATGFFARNGACGYVLKPLLYRQASSFFTPAPNPSLADLGRPPDTTPQIFRLRILSAQQLPKPRGSVSKGDTIEPYVVIEIHGIPVDCSEQRTSTAAAGSASGYNATFDDTFEFCVQLGSLALVRFVVLDDHAIGDDFIGQNTIPFDCLLQGYRHVRLRSDTGEPIPLATLFIHVTITTKTLEGNESTSTGVLQRWRSRKRQLVQLKKVGTSVFDDLFKNAGTTLQQANELRSSLATAFDSFRRICGETSSTMSMSQCIRSLASRLTAACGNPEAWPIRMRIRHEDDLPHLELQASSPIFGSSLSVYPSVSTLGDAGSRGSQSVRFSPTPAGIQRSPSLILSSKLLFTRRMKQESRSTEDDTTSNLSIDLNPESAVQRDASPLSAGLPRRPSIQSSTSSVSSMSLGGFDKMRRTVNEFETLIEACKMVIKQGPYLRVKLQHMQKAALEAYTTFLEGLKEPGQQASGNKSTDVLDNTSEISTTTGSMRKSSVPRLSGDRSARTGSIRKDGGRQQEADENKSTSGSGGGTLYWRRMSKIADVVTWNLRILTGQAEILAITLSELNTWLRQARESGAATGLLITTSSPSAEDAIDKLDSSSSISDSSPLPEQPAADINRPTTLVATTTTDSISSPSPTTNITSPKLSSQRSSSRLILRPRSKI</sequence>
<proteinExistence type="predicted"/>
<dbReference type="InterPro" id="IPR035892">
    <property type="entry name" value="C2_domain_sf"/>
</dbReference>
<evidence type="ECO:0000259" key="5">
    <source>
        <dbReference type="PROSITE" id="PS50008"/>
    </source>
</evidence>
<accession>A0A8E0RXZ4</accession>
<dbReference type="SUPFAM" id="SSF49562">
    <property type="entry name" value="C2 domain (Calcium/lipid-binding domain, CaLB)"/>
    <property type="match status" value="1"/>
</dbReference>
<evidence type="ECO:0000313" key="7">
    <source>
        <dbReference type="Proteomes" id="UP000728185"/>
    </source>
</evidence>
<keyword evidence="1" id="KW-0378">Hydrolase</keyword>
<dbReference type="GO" id="GO:0048015">
    <property type="term" value="P:phosphatidylinositol-mediated signaling"/>
    <property type="evidence" value="ECO:0007669"/>
    <property type="project" value="TreeGrafter"/>
</dbReference>
<dbReference type="PANTHER" id="PTHR10336">
    <property type="entry name" value="PHOSPHOINOSITIDE-SPECIFIC PHOSPHOLIPASE C FAMILY PROTEIN"/>
    <property type="match status" value="1"/>
</dbReference>
<feature type="region of interest" description="Disordered" evidence="2">
    <location>
        <begin position="791"/>
        <end position="859"/>
    </location>
</feature>
<dbReference type="GO" id="GO:0016042">
    <property type="term" value="P:lipid catabolic process"/>
    <property type="evidence" value="ECO:0007669"/>
    <property type="project" value="UniProtKB-KW"/>
</dbReference>
<keyword evidence="3" id="KW-0732">Signal</keyword>
<feature type="compositionally biased region" description="Polar residues" evidence="2">
    <location>
        <begin position="793"/>
        <end position="819"/>
    </location>
</feature>
<feature type="domain" description="C2" evidence="4">
    <location>
        <begin position="361"/>
        <end position="491"/>
    </location>
</feature>
<keyword evidence="1" id="KW-0442">Lipid degradation</keyword>
<dbReference type="PRINTS" id="PR00390">
    <property type="entry name" value="PHPHLIPASEC"/>
</dbReference>
<evidence type="ECO:0000256" key="2">
    <source>
        <dbReference type="SAM" id="MobiDB-lite"/>
    </source>
</evidence>
<dbReference type="GO" id="GO:0032228">
    <property type="term" value="P:regulation of synaptic transmission, GABAergic"/>
    <property type="evidence" value="ECO:0007669"/>
    <property type="project" value="TreeGrafter"/>
</dbReference>
<dbReference type="SMART" id="SM00149">
    <property type="entry name" value="PLCYc"/>
    <property type="match status" value="1"/>
</dbReference>
<dbReference type="Pfam" id="PF00168">
    <property type="entry name" value="C2"/>
    <property type="match status" value="1"/>
</dbReference>
<feature type="region of interest" description="Disordered" evidence="2">
    <location>
        <begin position="682"/>
        <end position="736"/>
    </location>
</feature>
<dbReference type="InterPro" id="IPR000008">
    <property type="entry name" value="C2_dom"/>
</dbReference>
<dbReference type="Gene3D" id="3.20.20.190">
    <property type="entry name" value="Phosphatidylinositol (PI) phosphodiesterase"/>
    <property type="match status" value="1"/>
</dbReference>
<dbReference type="SUPFAM" id="SSF51695">
    <property type="entry name" value="PLC-like phosphodiesterases"/>
    <property type="match status" value="2"/>
</dbReference>
<dbReference type="PROSITE" id="PS50004">
    <property type="entry name" value="C2"/>
    <property type="match status" value="1"/>
</dbReference>
<dbReference type="InterPro" id="IPR001711">
    <property type="entry name" value="PLipase_C_Pinositol-sp_Y"/>
</dbReference>
<dbReference type="Gene3D" id="2.60.40.150">
    <property type="entry name" value="C2 domain"/>
    <property type="match status" value="1"/>
</dbReference>
<feature type="domain" description="PI-PLC Y-box" evidence="5">
    <location>
        <begin position="262"/>
        <end position="353"/>
    </location>
</feature>